<dbReference type="InterPro" id="IPR022409">
    <property type="entry name" value="PKD/Chitinase_dom"/>
</dbReference>
<dbReference type="PATRIC" id="fig|1237149.3.peg.5667"/>
<evidence type="ECO:0000313" key="3">
    <source>
        <dbReference type="Proteomes" id="UP000011135"/>
    </source>
</evidence>
<sequence length="1451" mass="158857">MKKYLYPFLLLTFIVSIVFYLNHLNSAQNTGVTSKTSKLKWNKEAKEKDRPDLAAAQEIEMTKSPVLGYPPTHKKIEAFRETQRLLQKKANAKAIANVEWTERGPNNVGGRTRALMFDPNDETGKKVWAGAVAGGIWYNNDITDANSQWQNVDDFMANIAISTITYDPQNTNTYYAGTGLIFTQDVRGGGIWKSEDAGATWNHLSSTLTDNNEDFLYVQKIVITPDSKIVVATSSGIQVSTNGGTSWENTFEQTVTDIDLASDGTFYISNYSGDIFKSTDDAETWENILSGSGFRVELASAPSNPLVVYAVSEANNRSDVGYFKKTVDGGENWEDITIPKYQNQNCSVSSSDFTRGQSFFDLILAVYPNDPNSVIVGGIDLHRSTDGGDNWQLLSYWTGNCADYVHADQHAILFKDGSSTTALFGNDGGVFYSENLDENVPEFEERINGYNTALFYACAATNVGASNTYLAGAQDNGSRLFTEPGINSTPEVTGGDGAFCFIDQDNPDIMITSYVYNNYYRSLNGGASFQSFADDNESNGRFINPADYDDETNILYAAYAPNQLAVYSGLSEATVDKATKSISINNQRISHVKVSPYTENRIFIGNGLSQVYLVDNANTNPQLTRIDNDQFPPNGYVSSIEIGSGDDHLLVTLSNYDIVSVWETKDGGDTWTNKEGNLPNMPIRWGLYNPENRNEVLLATEFGVWSTDDISVETPEWEPTVEGLANVKCMMLQYRESDRQVVVATFGRGLFTTNVFVDGTFPDFSKDADITYMGVPVQFENQTIGKVENYLWNFGDGTTSTEEDPIHTYETPGSYTITLSTNDGRESKQQVISVLPDRDGDYSTAEGGDFDSFTDDFIPLNLAGTSFELGSSEIKGKDGTASGVNAWVTGITDEKYANYSTALLYTPHFDLSEAGSYELSFKAKYSFEDTWDGFIVQYTLDSGKTWSKLRNEVANDWYDVLSHENSIFGVSVPIFTGSTSGEGFETKTADISSLSGEGRVGFRFVFRSDPAEVDAGMALDDFQISGVKVAAVPEFKATPVTGTACKGSVVTFHDQSTGSITSYQWDFGDGATPATAEGRGPHSVSYSTAGFKSVSLSVGGEVNSTQVVMKSDFIEILDNNIQDKAVSVISNDVCVNENVTISVENTEAGFTYQLFNAHTNIPVSGKVEGNSGTLEFETGALSITTSYYVEVKDMNSPCSIILTEQPKITVLPTYKLFEVASDEVCADNEVSLTVTGSEVGVTYTLYDITNAETISDDFEGTGDDLEIISYTITDTVDVQIIAKSASCTIPFEPFKVYAKPNPDPVITADGSTLICSENIGSIEWFLDGERLNQFSSIIQARSFGKYTVQVTQNGCTTVSEAFVATILSVEDMLKTGELKVYPNPTSGLIHVNQSGKFSSLRIYSLSGQVVLSRNGIFQNEIINLAHLQPGQYILELTGKSETVKLNIQKLQ</sequence>
<dbReference type="Pfam" id="PF18911">
    <property type="entry name" value="PKD_4"/>
    <property type="match status" value="2"/>
</dbReference>
<dbReference type="STRING" id="1237149.C900_00587"/>
<dbReference type="InterPro" id="IPR000601">
    <property type="entry name" value="PKD_dom"/>
</dbReference>
<proteinExistence type="predicted"/>
<dbReference type="InterPro" id="IPR026444">
    <property type="entry name" value="Secre_tail"/>
</dbReference>
<dbReference type="InterPro" id="IPR013783">
    <property type="entry name" value="Ig-like_fold"/>
</dbReference>
<dbReference type="SUPFAM" id="SSF49299">
    <property type="entry name" value="PKD domain"/>
    <property type="match status" value="2"/>
</dbReference>
<dbReference type="PROSITE" id="PS50093">
    <property type="entry name" value="PKD"/>
    <property type="match status" value="2"/>
</dbReference>
<dbReference type="Pfam" id="PF18962">
    <property type="entry name" value="Por_Secre_tail"/>
    <property type="match status" value="1"/>
</dbReference>
<dbReference type="eggNOG" id="COG3291">
    <property type="taxonomic scope" value="Bacteria"/>
</dbReference>
<reference evidence="2 3" key="1">
    <citation type="submission" date="2012-12" db="EMBL/GenBank/DDBJ databases">
        <title>Genome assembly of Fulvivirga imtechensis AK7.</title>
        <authorList>
            <person name="Nupur N."/>
            <person name="Khatri I."/>
            <person name="Kumar R."/>
            <person name="Subramanian S."/>
            <person name="Pinnaka A."/>
        </authorList>
    </citation>
    <scope>NUCLEOTIDE SEQUENCE [LARGE SCALE GENOMIC DNA]</scope>
    <source>
        <strain evidence="2 3">AK7</strain>
    </source>
</reference>
<dbReference type="SMART" id="SM00089">
    <property type="entry name" value="PKD"/>
    <property type="match status" value="2"/>
</dbReference>
<dbReference type="EMBL" id="AMZN01000128">
    <property type="protein sequence ID" value="ELR68233.1"/>
    <property type="molecule type" value="Genomic_DNA"/>
</dbReference>
<dbReference type="Gene3D" id="2.60.40.10">
    <property type="entry name" value="Immunoglobulins"/>
    <property type="match status" value="2"/>
</dbReference>
<accession>L8JJ31</accession>
<comment type="caution">
    <text evidence="2">The sequence shown here is derived from an EMBL/GenBank/DDBJ whole genome shotgun (WGS) entry which is preliminary data.</text>
</comment>
<dbReference type="InterPro" id="IPR044023">
    <property type="entry name" value="Ig_7"/>
</dbReference>
<name>L8JJ31_9BACT</name>
<dbReference type="Gene3D" id="2.130.10.10">
    <property type="entry name" value="YVTN repeat-like/Quinoprotein amine dehydrogenase"/>
    <property type="match status" value="3"/>
</dbReference>
<protein>
    <recommendedName>
        <fullName evidence="1">PKD domain-containing protein</fullName>
    </recommendedName>
</protein>
<dbReference type="CDD" id="cd00146">
    <property type="entry name" value="PKD"/>
    <property type="match status" value="2"/>
</dbReference>
<dbReference type="Gene3D" id="2.60.120.260">
    <property type="entry name" value="Galactose-binding domain-like"/>
    <property type="match status" value="1"/>
</dbReference>
<dbReference type="Proteomes" id="UP000011135">
    <property type="component" value="Unassembled WGS sequence"/>
</dbReference>
<dbReference type="RefSeq" id="WP_009583488.1">
    <property type="nucleotide sequence ID" value="NZ_AMZN01000128.1"/>
</dbReference>
<dbReference type="SUPFAM" id="SSF110296">
    <property type="entry name" value="Oligoxyloglucan reducing end-specific cellobiohydrolase"/>
    <property type="match status" value="2"/>
</dbReference>
<dbReference type="NCBIfam" id="TIGR04183">
    <property type="entry name" value="Por_Secre_tail"/>
    <property type="match status" value="1"/>
</dbReference>
<feature type="domain" description="PKD" evidence="1">
    <location>
        <begin position="777"/>
        <end position="823"/>
    </location>
</feature>
<dbReference type="CDD" id="cd15482">
    <property type="entry name" value="Sialidase_non-viral"/>
    <property type="match status" value="1"/>
</dbReference>
<evidence type="ECO:0000259" key="1">
    <source>
        <dbReference type="PROSITE" id="PS50093"/>
    </source>
</evidence>
<dbReference type="OrthoDB" id="9757947at2"/>
<organism evidence="2 3">
    <name type="scientific">Fulvivirga imtechensis AK7</name>
    <dbReference type="NCBI Taxonomy" id="1237149"/>
    <lineage>
        <taxon>Bacteria</taxon>
        <taxon>Pseudomonadati</taxon>
        <taxon>Bacteroidota</taxon>
        <taxon>Cytophagia</taxon>
        <taxon>Cytophagales</taxon>
        <taxon>Fulvivirgaceae</taxon>
        <taxon>Fulvivirga</taxon>
    </lineage>
</organism>
<dbReference type="PANTHER" id="PTHR43739">
    <property type="entry name" value="XYLOGLUCANASE (EUROFUNG)"/>
    <property type="match status" value="1"/>
</dbReference>
<keyword evidence="3" id="KW-1185">Reference proteome</keyword>
<dbReference type="GO" id="GO:0010411">
    <property type="term" value="P:xyloglucan metabolic process"/>
    <property type="evidence" value="ECO:0007669"/>
    <property type="project" value="TreeGrafter"/>
</dbReference>
<dbReference type="InterPro" id="IPR052025">
    <property type="entry name" value="Xyloglucanase_GH74"/>
</dbReference>
<dbReference type="PANTHER" id="PTHR43739:SF5">
    <property type="entry name" value="EXO-ALPHA-SIALIDASE"/>
    <property type="match status" value="1"/>
</dbReference>
<dbReference type="InterPro" id="IPR035986">
    <property type="entry name" value="PKD_dom_sf"/>
</dbReference>
<dbReference type="InterPro" id="IPR015943">
    <property type="entry name" value="WD40/YVTN_repeat-like_dom_sf"/>
</dbReference>
<gene>
    <name evidence="2" type="ORF">C900_00587</name>
</gene>
<evidence type="ECO:0000313" key="2">
    <source>
        <dbReference type="EMBL" id="ELR68233.1"/>
    </source>
</evidence>
<dbReference type="eggNOG" id="COG4447">
    <property type="taxonomic scope" value="Bacteria"/>
</dbReference>
<feature type="domain" description="PKD" evidence="1">
    <location>
        <begin position="1050"/>
        <end position="1105"/>
    </location>
</feature>
<dbReference type="Pfam" id="PF19081">
    <property type="entry name" value="Ig_7"/>
    <property type="match status" value="1"/>
</dbReference>